<sequence>MVSVVRKQKYRIQRDINALQLQNKRVTADIKKRAKDGRLDEAKILARELVNSRKAVSRLYAAGAHLDCIISELNYQATTSKLTNSIQSATSVMKSMSALMKVSP</sequence>
<gene>
    <name evidence="2" type="ORF">ECPE_LOCUS1039</name>
</gene>
<dbReference type="OrthoDB" id="2329734at2759"/>
<dbReference type="Pfam" id="PF03357">
    <property type="entry name" value="Snf7"/>
    <property type="match status" value="1"/>
</dbReference>
<dbReference type="GO" id="GO:0007034">
    <property type="term" value="P:vacuolar transport"/>
    <property type="evidence" value="ECO:0007669"/>
    <property type="project" value="InterPro"/>
</dbReference>
<dbReference type="Gene3D" id="6.10.140.1230">
    <property type="match status" value="1"/>
</dbReference>
<keyword evidence="3" id="KW-1185">Reference proteome</keyword>
<reference evidence="2 3" key="2">
    <citation type="submission" date="2018-11" db="EMBL/GenBank/DDBJ databases">
        <authorList>
            <consortium name="Pathogen Informatics"/>
        </authorList>
    </citation>
    <scope>NUCLEOTIDE SEQUENCE [LARGE SCALE GENOMIC DNA]</scope>
    <source>
        <strain evidence="2 3">Egypt</strain>
    </source>
</reference>
<reference evidence="4" key="1">
    <citation type="submission" date="2016-06" db="UniProtKB">
        <authorList>
            <consortium name="WormBaseParasite"/>
        </authorList>
    </citation>
    <scope>IDENTIFICATION</scope>
</reference>
<dbReference type="InterPro" id="IPR005024">
    <property type="entry name" value="Snf7_fam"/>
</dbReference>
<dbReference type="PANTHER" id="PTHR10476">
    <property type="entry name" value="CHARGED MULTIVESICULAR BODY PROTEIN"/>
    <property type="match status" value="1"/>
</dbReference>
<accession>A0A183A254</accession>
<dbReference type="Proteomes" id="UP000272942">
    <property type="component" value="Unassembled WGS sequence"/>
</dbReference>
<dbReference type="WBParaSite" id="ECPE_0000103901-mRNA-1">
    <property type="protein sequence ID" value="ECPE_0000103901-mRNA-1"/>
    <property type="gene ID" value="ECPE_0000103901"/>
</dbReference>
<dbReference type="EMBL" id="UZAN01004846">
    <property type="protein sequence ID" value="VDP32312.1"/>
    <property type="molecule type" value="Genomic_DNA"/>
</dbReference>
<protein>
    <submittedName>
        <fullName evidence="4">Charged multivesicular body protein 1a</fullName>
    </submittedName>
</protein>
<comment type="similarity">
    <text evidence="1">Belongs to the SNF7 family.</text>
</comment>
<evidence type="ECO:0000313" key="4">
    <source>
        <dbReference type="WBParaSite" id="ECPE_0000103901-mRNA-1"/>
    </source>
</evidence>
<evidence type="ECO:0000256" key="1">
    <source>
        <dbReference type="ARBA" id="ARBA00006190"/>
    </source>
</evidence>
<evidence type="ECO:0000313" key="3">
    <source>
        <dbReference type="Proteomes" id="UP000272942"/>
    </source>
</evidence>
<name>A0A183A254_9TREM</name>
<proteinExistence type="inferred from homology"/>
<organism evidence="4">
    <name type="scientific">Echinostoma caproni</name>
    <dbReference type="NCBI Taxonomy" id="27848"/>
    <lineage>
        <taxon>Eukaryota</taxon>
        <taxon>Metazoa</taxon>
        <taxon>Spiralia</taxon>
        <taxon>Lophotrochozoa</taxon>
        <taxon>Platyhelminthes</taxon>
        <taxon>Trematoda</taxon>
        <taxon>Digenea</taxon>
        <taxon>Plagiorchiida</taxon>
        <taxon>Echinostomata</taxon>
        <taxon>Echinostomatoidea</taxon>
        <taxon>Echinostomatidae</taxon>
        <taxon>Echinostoma</taxon>
    </lineage>
</organism>
<evidence type="ECO:0000313" key="2">
    <source>
        <dbReference type="EMBL" id="VDP32312.1"/>
    </source>
</evidence>
<dbReference type="AlphaFoldDB" id="A0A183A254"/>